<dbReference type="SUPFAM" id="SSF141868">
    <property type="entry name" value="EAL domain-like"/>
    <property type="match status" value="1"/>
</dbReference>
<organism evidence="2 3">
    <name type="scientific">Roseitalea porphyridii</name>
    <dbReference type="NCBI Taxonomy" id="1852022"/>
    <lineage>
        <taxon>Bacteria</taxon>
        <taxon>Pseudomonadati</taxon>
        <taxon>Pseudomonadota</taxon>
        <taxon>Alphaproteobacteria</taxon>
        <taxon>Hyphomicrobiales</taxon>
        <taxon>Ahrensiaceae</taxon>
        <taxon>Roseitalea</taxon>
    </lineage>
</organism>
<keyword evidence="3" id="KW-1185">Reference proteome</keyword>
<dbReference type="SMART" id="SM00052">
    <property type="entry name" value="EAL"/>
    <property type="match status" value="1"/>
</dbReference>
<evidence type="ECO:0000259" key="1">
    <source>
        <dbReference type="PROSITE" id="PS50883"/>
    </source>
</evidence>
<dbReference type="PANTHER" id="PTHR33121">
    <property type="entry name" value="CYCLIC DI-GMP PHOSPHODIESTERASE PDEF"/>
    <property type="match status" value="1"/>
</dbReference>
<dbReference type="RefSeq" id="WP_131617190.1">
    <property type="nucleotide sequence ID" value="NZ_CP036532.1"/>
</dbReference>
<evidence type="ECO:0000313" key="3">
    <source>
        <dbReference type="Proteomes" id="UP000293719"/>
    </source>
</evidence>
<dbReference type="AlphaFoldDB" id="A0A4P6V4L7"/>
<dbReference type="Proteomes" id="UP000293719">
    <property type="component" value="Chromosome"/>
</dbReference>
<dbReference type="OrthoDB" id="1673646at2"/>
<sequence>MMTIDSEASERRPRRTIRNDDGTVSALDGTVIVNSAFQPVFRHFEDRLYPVAFEALARPFRNDTPLLPDAYFGQVPVTELRAVEALVRHIHVQNARHLPHNAKRLFLNFHPAGLGSPGRFEADLDALGADLRQVGVSPRDLVCEFTEHREQDEHDLKHFVYALRARGYLIAVDDFGAAFSDPARIARLTPDIVKIDGAVVRRLLAAEEGFDELKRLVDGFRRDGIRCVLEGLENMRQIELARRTGAHFLQGYALAAPQSAPGHFEPLMAAYRSEPGSDLVKALR</sequence>
<dbReference type="EMBL" id="CP036532">
    <property type="protein sequence ID" value="QBK31530.1"/>
    <property type="molecule type" value="Genomic_DNA"/>
</dbReference>
<dbReference type="InterPro" id="IPR035919">
    <property type="entry name" value="EAL_sf"/>
</dbReference>
<evidence type="ECO:0000313" key="2">
    <source>
        <dbReference type="EMBL" id="QBK31530.1"/>
    </source>
</evidence>
<dbReference type="PANTHER" id="PTHR33121:SF70">
    <property type="entry name" value="SIGNALING PROTEIN YKOW"/>
    <property type="match status" value="1"/>
</dbReference>
<dbReference type="InterPro" id="IPR001633">
    <property type="entry name" value="EAL_dom"/>
</dbReference>
<accession>A0A4P6V4L7</accession>
<proteinExistence type="predicted"/>
<dbReference type="GeneID" id="90768316"/>
<feature type="domain" description="EAL" evidence="1">
    <location>
        <begin position="16"/>
        <end position="271"/>
    </location>
</feature>
<reference evidence="2 3" key="1">
    <citation type="journal article" date="2017" name="Int. J. Syst. Evol. Microbiol.">
        <title>Roseitalea porphyridii gen. nov., sp. nov., isolated from a red alga, and reclassification of Hoeflea suaedae Chung et al. 2013 as Pseudohoeflea suaedae gen. nov., comb. nov.</title>
        <authorList>
            <person name="Hyeon J.W."/>
            <person name="Jeong S.E."/>
            <person name="Baek K."/>
            <person name="Jeon C.O."/>
        </authorList>
    </citation>
    <scope>NUCLEOTIDE SEQUENCE [LARGE SCALE GENOMIC DNA]</scope>
    <source>
        <strain evidence="2 3">MA7-20</strain>
    </source>
</reference>
<name>A0A4P6V4L7_9HYPH</name>
<gene>
    <name evidence="2" type="ORF">E0E05_13485</name>
</gene>
<dbReference type="Gene3D" id="3.20.20.450">
    <property type="entry name" value="EAL domain"/>
    <property type="match status" value="1"/>
</dbReference>
<dbReference type="CDD" id="cd01948">
    <property type="entry name" value="EAL"/>
    <property type="match status" value="1"/>
</dbReference>
<dbReference type="PROSITE" id="PS50883">
    <property type="entry name" value="EAL"/>
    <property type="match status" value="1"/>
</dbReference>
<dbReference type="InterPro" id="IPR050706">
    <property type="entry name" value="Cyclic-di-GMP_PDE-like"/>
</dbReference>
<dbReference type="Pfam" id="PF00563">
    <property type="entry name" value="EAL"/>
    <property type="match status" value="1"/>
</dbReference>
<dbReference type="KEGG" id="rpod:E0E05_13485"/>
<protein>
    <submittedName>
        <fullName evidence="2">EAL domain-containing protein</fullName>
    </submittedName>
</protein>
<dbReference type="GO" id="GO:0071111">
    <property type="term" value="F:cyclic-guanylate-specific phosphodiesterase activity"/>
    <property type="evidence" value="ECO:0007669"/>
    <property type="project" value="InterPro"/>
</dbReference>